<accession>A0ABS8D7D9</accession>
<dbReference type="CDD" id="cd07067">
    <property type="entry name" value="HP_PGM_like"/>
    <property type="match status" value="1"/>
</dbReference>
<dbReference type="SMART" id="SM00855">
    <property type="entry name" value="PGAM"/>
    <property type="match status" value="1"/>
</dbReference>
<dbReference type="PANTHER" id="PTHR48100">
    <property type="entry name" value="BROAD-SPECIFICITY PHOSPHATASE YOR283W-RELATED"/>
    <property type="match status" value="1"/>
</dbReference>
<dbReference type="Gene3D" id="3.40.50.1240">
    <property type="entry name" value="Phosphoglycerate mutase-like"/>
    <property type="match status" value="1"/>
</dbReference>
<dbReference type="InterPro" id="IPR013078">
    <property type="entry name" value="His_Pase_superF_clade-1"/>
</dbReference>
<reference evidence="1" key="1">
    <citation type="submission" date="2021-10" db="EMBL/GenBank/DDBJ databases">
        <title>The complete genome sequence of Leeia sp. TBRC 13508.</title>
        <authorList>
            <person name="Charoenyingcharoen P."/>
            <person name="Yukphan P."/>
        </authorList>
    </citation>
    <scope>NUCLEOTIDE SEQUENCE</scope>
    <source>
        <strain evidence="1">TBRC 13508</strain>
    </source>
</reference>
<name>A0ABS8D7D9_9NEIS</name>
<protein>
    <submittedName>
        <fullName evidence="1">Histidine phosphatase family protein</fullName>
    </submittedName>
</protein>
<dbReference type="Pfam" id="PF00300">
    <property type="entry name" value="His_Phos_1"/>
    <property type="match status" value="1"/>
</dbReference>
<sequence length="211" mass="24161">MKTITHLCLIRHGETPWNVERRLQGHLDIPLNETGLSQAEQVAEHLPDLPYTALYASDLTRTRQTAAPLAKKTGLLPIVTSRLRERHYGILQGLNPEEMLSQYPEETAHYDARTPSFDAVNGESLQSLHDRITVLMDRLAKQHRGEYIILVTHGGVLDIVHRWINQQPLDTQREFPIPNAAYNWISHNDEDGWKIEAWADRSHLANTLDEL</sequence>
<dbReference type="SUPFAM" id="SSF53254">
    <property type="entry name" value="Phosphoglycerate mutase-like"/>
    <property type="match status" value="1"/>
</dbReference>
<dbReference type="InterPro" id="IPR029033">
    <property type="entry name" value="His_PPase_superfam"/>
</dbReference>
<dbReference type="EMBL" id="JAJBZT010000005">
    <property type="protein sequence ID" value="MCB6184062.1"/>
    <property type="molecule type" value="Genomic_DNA"/>
</dbReference>
<dbReference type="InterPro" id="IPR001345">
    <property type="entry name" value="PG/BPGM_mutase_AS"/>
</dbReference>
<dbReference type="PANTHER" id="PTHR48100:SF44">
    <property type="entry name" value="PHOSPHATASE C1620.13-RELATED"/>
    <property type="match status" value="1"/>
</dbReference>
<organism evidence="1 2">
    <name type="scientific">Leeia speluncae</name>
    <dbReference type="NCBI Taxonomy" id="2884804"/>
    <lineage>
        <taxon>Bacteria</taxon>
        <taxon>Pseudomonadati</taxon>
        <taxon>Pseudomonadota</taxon>
        <taxon>Betaproteobacteria</taxon>
        <taxon>Neisseriales</taxon>
        <taxon>Leeiaceae</taxon>
        <taxon>Leeia</taxon>
    </lineage>
</organism>
<keyword evidence="2" id="KW-1185">Reference proteome</keyword>
<dbReference type="InterPro" id="IPR050275">
    <property type="entry name" value="PGM_Phosphatase"/>
</dbReference>
<dbReference type="PROSITE" id="PS00175">
    <property type="entry name" value="PG_MUTASE"/>
    <property type="match status" value="1"/>
</dbReference>
<evidence type="ECO:0000313" key="1">
    <source>
        <dbReference type="EMBL" id="MCB6184062.1"/>
    </source>
</evidence>
<comment type="caution">
    <text evidence="1">The sequence shown here is derived from an EMBL/GenBank/DDBJ whole genome shotgun (WGS) entry which is preliminary data.</text>
</comment>
<evidence type="ECO:0000313" key="2">
    <source>
        <dbReference type="Proteomes" id="UP001165395"/>
    </source>
</evidence>
<dbReference type="Proteomes" id="UP001165395">
    <property type="component" value="Unassembled WGS sequence"/>
</dbReference>
<proteinExistence type="predicted"/>
<gene>
    <name evidence="1" type="ORF">LIN78_10945</name>
</gene>
<dbReference type="RefSeq" id="WP_227180840.1">
    <property type="nucleotide sequence ID" value="NZ_JAJBZT010000005.1"/>
</dbReference>